<evidence type="ECO:0000313" key="2">
    <source>
        <dbReference type="EMBL" id="GAG19416.1"/>
    </source>
</evidence>
<feature type="transmembrane region" description="Helical" evidence="1">
    <location>
        <begin position="216"/>
        <end position="236"/>
    </location>
</feature>
<name>X0X339_9ZZZZ</name>
<feature type="transmembrane region" description="Helical" evidence="1">
    <location>
        <begin position="21"/>
        <end position="39"/>
    </location>
</feature>
<evidence type="ECO:0000256" key="1">
    <source>
        <dbReference type="SAM" id="Phobius"/>
    </source>
</evidence>
<feature type="transmembrane region" description="Helical" evidence="1">
    <location>
        <begin position="106"/>
        <end position="125"/>
    </location>
</feature>
<reference evidence="2" key="1">
    <citation type="journal article" date="2014" name="Front. Microbiol.">
        <title>High frequency of phylogenetically diverse reductive dehalogenase-homologous genes in deep subseafloor sedimentary metagenomes.</title>
        <authorList>
            <person name="Kawai M."/>
            <person name="Futagami T."/>
            <person name="Toyoda A."/>
            <person name="Takaki Y."/>
            <person name="Nishi S."/>
            <person name="Hori S."/>
            <person name="Arai W."/>
            <person name="Tsubouchi T."/>
            <person name="Morono Y."/>
            <person name="Uchiyama I."/>
            <person name="Ito T."/>
            <person name="Fujiyama A."/>
            <person name="Inagaki F."/>
            <person name="Takami H."/>
        </authorList>
    </citation>
    <scope>NUCLEOTIDE SEQUENCE</scope>
    <source>
        <strain evidence="2">Expedition CK06-06</strain>
    </source>
</reference>
<gene>
    <name evidence="2" type="ORF">S01H1_58412</name>
</gene>
<proteinExistence type="predicted"/>
<dbReference type="AlphaFoldDB" id="X0X339"/>
<comment type="caution">
    <text evidence="2">The sequence shown here is derived from an EMBL/GenBank/DDBJ whole genome shotgun (WGS) entry which is preliminary data.</text>
</comment>
<organism evidence="2">
    <name type="scientific">marine sediment metagenome</name>
    <dbReference type="NCBI Taxonomy" id="412755"/>
    <lineage>
        <taxon>unclassified sequences</taxon>
        <taxon>metagenomes</taxon>
        <taxon>ecological metagenomes</taxon>
    </lineage>
</organism>
<sequence length="244" mass="26801">MLGVICVLGGRGLQRPGLERWAWPFYLAGVIDLVGVYPASLFEGGWLAVGISAIVAILLLAYAWLERSMFSEKDIFPILPYLGVGVVFIAHFFVMDVLGGQVIWDIWPGITAGLCAVFTALSWSLRGREAGEVYETPLRYAGLGLMVIPLVGSVTLFEPLLSAVTFAICGAVYLVEAGLRRITFLPYVAIGAIFIGHFYLLDVFDLLNTWDYEGLFVWPIFTAGLCVLFVVLSWLLRGKGRIQA</sequence>
<feature type="transmembrane region" description="Helical" evidence="1">
    <location>
        <begin position="160"/>
        <end position="177"/>
    </location>
</feature>
<dbReference type="EMBL" id="BARS01038159">
    <property type="protein sequence ID" value="GAG19416.1"/>
    <property type="molecule type" value="Genomic_DNA"/>
</dbReference>
<keyword evidence="1" id="KW-1133">Transmembrane helix</keyword>
<protein>
    <submittedName>
        <fullName evidence="2">Uncharacterized protein</fullName>
    </submittedName>
</protein>
<feature type="transmembrane region" description="Helical" evidence="1">
    <location>
        <begin position="75"/>
        <end position="94"/>
    </location>
</feature>
<keyword evidence="1" id="KW-0472">Membrane</keyword>
<feature type="transmembrane region" description="Helical" evidence="1">
    <location>
        <begin position="184"/>
        <end position="204"/>
    </location>
</feature>
<keyword evidence="1" id="KW-0812">Transmembrane</keyword>
<feature type="transmembrane region" description="Helical" evidence="1">
    <location>
        <begin position="45"/>
        <end position="63"/>
    </location>
</feature>
<accession>X0X339</accession>
<feature type="transmembrane region" description="Helical" evidence="1">
    <location>
        <begin position="137"/>
        <end position="154"/>
    </location>
</feature>
<feature type="non-terminal residue" evidence="2">
    <location>
        <position position="244"/>
    </location>
</feature>